<reference evidence="1 2" key="1">
    <citation type="journal article" date="2018" name="Front. Plant Sci.">
        <title>Red Clover (Trifolium pratense) and Zigzag Clover (T. medium) - A Picture of Genomic Similarities and Differences.</title>
        <authorList>
            <person name="Dluhosova J."/>
            <person name="Istvanek J."/>
            <person name="Nedelnik J."/>
            <person name="Repkova J."/>
        </authorList>
    </citation>
    <scope>NUCLEOTIDE SEQUENCE [LARGE SCALE GENOMIC DNA]</scope>
    <source>
        <strain evidence="2">cv. 10/8</strain>
        <tissue evidence="1">Leaf</tissue>
    </source>
</reference>
<proteinExistence type="predicted"/>
<evidence type="ECO:0000313" key="1">
    <source>
        <dbReference type="EMBL" id="MCI51304.1"/>
    </source>
</evidence>
<dbReference type="EMBL" id="LXQA010429890">
    <property type="protein sequence ID" value="MCI51304.1"/>
    <property type="molecule type" value="Genomic_DNA"/>
</dbReference>
<evidence type="ECO:0000313" key="2">
    <source>
        <dbReference type="Proteomes" id="UP000265520"/>
    </source>
</evidence>
<comment type="caution">
    <text evidence="1">The sequence shown here is derived from an EMBL/GenBank/DDBJ whole genome shotgun (WGS) entry which is preliminary data.</text>
</comment>
<protein>
    <submittedName>
        <fullName evidence="1">Uncharacterized protein</fullName>
    </submittedName>
</protein>
<dbReference type="AlphaFoldDB" id="A0A392SSW1"/>
<feature type="non-terminal residue" evidence="1">
    <location>
        <position position="1"/>
    </location>
</feature>
<name>A0A392SSW1_9FABA</name>
<feature type="non-terminal residue" evidence="1">
    <location>
        <position position="99"/>
    </location>
</feature>
<dbReference type="Proteomes" id="UP000265520">
    <property type="component" value="Unassembled WGS sequence"/>
</dbReference>
<keyword evidence="2" id="KW-1185">Reference proteome</keyword>
<sequence length="99" mass="10596">PLGAQDKRHRVGSSGGNHALVDKSFRLALVGDVIVPVSNQHGDSRVVVADIPILETDVEVEFLQTLIGSCVGRMREGVEIKKLQMKLGLAGLQAVKVLD</sequence>
<accession>A0A392SSW1</accession>
<organism evidence="1 2">
    <name type="scientific">Trifolium medium</name>
    <dbReference type="NCBI Taxonomy" id="97028"/>
    <lineage>
        <taxon>Eukaryota</taxon>
        <taxon>Viridiplantae</taxon>
        <taxon>Streptophyta</taxon>
        <taxon>Embryophyta</taxon>
        <taxon>Tracheophyta</taxon>
        <taxon>Spermatophyta</taxon>
        <taxon>Magnoliopsida</taxon>
        <taxon>eudicotyledons</taxon>
        <taxon>Gunneridae</taxon>
        <taxon>Pentapetalae</taxon>
        <taxon>rosids</taxon>
        <taxon>fabids</taxon>
        <taxon>Fabales</taxon>
        <taxon>Fabaceae</taxon>
        <taxon>Papilionoideae</taxon>
        <taxon>50 kb inversion clade</taxon>
        <taxon>NPAAA clade</taxon>
        <taxon>Hologalegina</taxon>
        <taxon>IRL clade</taxon>
        <taxon>Trifolieae</taxon>
        <taxon>Trifolium</taxon>
    </lineage>
</organism>